<evidence type="ECO:0000256" key="2">
    <source>
        <dbReference type="ARBA" id="ARBA00023043"/>
    </source>
</evidence>
<dbReference type="SMART" id="SM00248">
    <property type="entry name" value="ANK"/>
    <property type="match status" value="4"/>
</dbReference>
<feature type="chain" id="PRO_5022969919" evidence="4">
    <location>
        <begin position="24"/>
        <end position="203"/>
    </location>
</feature>
<dbReference type="AlphaFoldDB" id="A0A5C5WF76"/>
<evidence type="ECO:0000256" key="4">
    <source>
        <dbReference type="SAM" id="SignalP"/>
    </source>
</evidence>
<evidence type="ECO:0000256" key="3">
    <source>
        <dbReference type="PROSITE-ProRule" id="PRU00023"/>
    </source>
</evidence>
<keyword evidence="4" id="KW-0732">Signal</keyword>
<reference evidence="5 6" key="1">
    <citation type="submission" date="2019-02" db="EMBL/GenBank/DDBJ databases">
        <title>Deep-cultivation of Planctomycetes and their phenomic and genomic characterization uncovers novel biology.</title>
        <authorList>
            <person name="Wiegand S."/>
            <person name="Jogler M."/>
            <person name="Boedeker C."/>
            <person name="Pinto D."/>
            <person name="Vollmers J."/>
            <person name="Rivas-Marin E."/>
            <person name="Kohn T."/>
            <person name="Peeters S.H."/>
            <person name="Heuer A."/>
            <person name="Rast P."/>
            <person name="Oberbeckmann S."/>
            <person name="Bunk B."/>
            <person name="Jeske O."/>
            <person name="Meyerdierks A."/>
            <person name="Storesund J.E."/>
            <person name="Kallscheuer N."/>
            <person name="Luecker S."/>
            <person name="Lage O.M."/>
            <person name="Pohl T."/>
            <person name="Merkel B.J."/>
            <person name="Hornburger P."/>
            <person name="Mueller R.-W."/>
            <person name="Bruemmer F."/>
            <person name="Labrenz M."/>
            <person name="Spormann A.M."/>
            <person name="Op Den Camp H."/>
            <person name="Overmann J."/>
            <person name="Amann R."/>
            <person name="Jetten M.S.M."/>
            <person name="Mascher T."/>
            <person name="Medema M.H."/>
            <person name="Devos D.P."/>
            <person name="Kaster A.-K."/>
            <person name="Ovreas L."/>
            <person name="Rohde M."/>
            <person name="Galperin M.Y."/>
            <person name="Jogler C."/>
        </authorList>
    </citation>
    <scope>NUCLEOTIDE SEQUENCE [LARGE SCALE GENOMIC DNA]</scope>
    <source>
        <strain evidence="5 6">Pla22</strain>
    </source>
</reference>
<feature type="repeat" description="ANK" evidence="3">
    <location>
        <begin position="76"/>
        <end position="108"/>
    </location>
</feature>
<dbReference type="PROSITE" id="PS50297">
    <property type="entry name" value="ANK_REP_REGION"/>
    <property type="match status" value="3"/>
</dbReference>
<evidence type="ECO:0000256" key="1">
    <source>
        <dbReference type="ARBA" id="ARBA00022737"/>
    </source>
</evidence>
<evidence type="ECO:0000313" key="5">
    <source>
        <dbReference type="EMBL" id="TWT49197.1"/>
    </source>
</evidence>
<dbReference type="InterPro" id="IPR002110">
    <property type="entry name" value="Ankyrin_rpt"/>
</dbReference>
<dbReference type="GO" id="GO:0000976">
    <property type="term" value="F:transcription cis-regulatory region binding"/>
    <property type="evidence" value="ECO:0007669"/>
    <property type="project" value="TreeGrafter"/>
</dbReference>
<keyword evidence="2 3" id="KW-0040">ANK repeat</keyword>
<dbReference type="InterPro" id="IPR050663">
    <property type="entry name" value="Ankyrin-SOCS_Box"/>
</dbReference>
<dbReference type="Pfam" id="PF12796">
    <property type="entry name" value="Ank_2"/>
    <property type="match status" value="1"/>
</dbReference>
<proteinExistence type="predicted"/>
<feature type="repeat" description="ANK" evidence="3">
    <location>
        <begin position="143"/>
        <end position="175"/>
    </location>
</feature>
<evidence type="ECO:0000313" key="6">
    <source>
        <dbReference type="Proteomes" id="UP000316598"/>
    </source>
</evidence>
<dbReference type="OrthoDB" id="281799at2"/>
<feature type="signal peptide" evidence="4">
    <location>
        <begin position="1"/>
        <end position="23"/>
    </location>
</feature>
<dbReference type="PROSITE" id="PS51257">
    <property type="entry name" value="PROKAR_LIPOPROTEIN"/>
    <property type="match status" value="1"/>
</dbReference>
<dbReference type="Proteomes" id="UP000316598">
    <property type="component" value="Unassembled WGS sequence"/>
</dbReference>
<dbReference type="GO" id="GO:0045944">
    <property type="term" value="P:positive regulation of transcription by RNA polymerase II"/>
    <property type="evidence" value="ECO:0007669"/>
    <property type="project" value="TreeGrafter"/>
</dbReference>
<gene>
    <name evidence="5" type="ORF">Pla22_43890</name>
</gene>
<protein>
    <submittedName>
        <fullName evidence="5">Ankyrin repeats (3 copies)</fullName>
    </submittedName>
</protein>
<dbReference type="InterPro" id="IPR036770">
    <property type="entry name" value="Ankyrin_rpt-contain_sf"/>
</dbReference>
<dbReference type="SUPFAM" id="SSF48403">
    <property type="entry name" value="Ankyrin repeat"/>
    <property type="match status" value="1"/>
</dbReference>
<organism evidence="5 6">
    <name type="scientific">Rubripirellula amarantea</name>
    <dbReference type="NCBI Taxonomy" id="2527999"/>
    <lineage>
        <taxon>Bacteria</taxon>
        <taxon>Pseudomonadati</taxon>
        <taxon>Planctomycetota</taxon>
        <taxon>Planctomycetia</taxon>
        <taxon>Pirellulales</taxon>
        <taxon>Pirellulaceae</taxon>
        <taxon>Rubripirellula</taxon>
    </lineage>
</organism>
<dbReference type="PROSITE" id="PS50088">
    <property type="entry name" value="ANK_REPEAT"/>
    <property type="match status" value="3"/>
</dbReference>
<name>A0A5C5WF76_9BACT</name>
<keyword evidence="1" id="KW-0677">Repeat</keyword>
<dbReference type="PANTHER" id="PTHR24193">
    <property type="entry name" value="ANKYRIN REPEAT PROTEIN"/>
    <property type="match status" value="1"/>
</dbReference>
<dbReference type="EMBL" id="SJPI01000003">
    <property type="protein sequence ID" value="TWT49197.1"/>
    <property type="molecule type" value="Genomic_DNA"/>
</dbReference>
<comment type="caution">
    <text evidence="5">The sequence shown here is derived from an EMBL/GenBank/DDBJ whole genome shotgun (WGS) entry which is preliminary data.</text>
</comment>
<dbReference type="PRINTS" id="PR01415">
    <property type="entry name" value="ANKYRIN"/>
</dbReference>
<dbReference type="PANTHER" id="PTHR24193:SF121">
    <property type="entry name" value="ADA2A-CONTAINING COMPLEX COMPONENT 3, ISOFORM D"/>
    <property type="match status" value="1"/>
</dbReference>
<dbReference type="Pfam" id="PF13637">
    <property type="entry name" value="Ank_4"/>
    <property type="match status" value="1"/>
</dbReference>
<dbReference type="Gene3D" id="1.25.40.20">
    <property type="entry name" value="Ankyrin repeat-containing domain"/>
    <property type="match status" value="2"/>
</dbReference>
<keyword evidence="6" id="KW-1185">Reference proteome</keyword>
<dbReference type="RefSeq" id="WP_146516752.1">
    <property type="nucleotide sequence ID" value="NZ_SJPI01000003.1"/>
</dbReference>
<sequence length="203" mass="21598" precursor="true">MTKTVTTLSLLFFAFLYGCNRGATEVEPVADVVEPRKKPVYYSDDAFRMAAYEGKLDIVERAIESGIEVDCVDASKGHTALLMAAYNGHAPVVRFLINHDAKVDARDNEGKTPLIHACSGPFAETAEMLIDAGADVNAADSTEGFTPLMTAAALGEKEVVELLLEKNANVATTDDDGDTALSHAQNAGHSEIVTLLEKSSPAP</sequence>
<feature type="repeat" description="ANK" evidence="3">
    <location>
        <begin position="109"/>
        <end position="141"/>
    </location>
</feature>
<accession>A0A5C5WF76</accession>